<organism evidence="1 2">
    <name type="scientific">Coprinellus micaceus</name>
    <name type="common">Glistening ink-cap mushroom</name>
    <name type="synonym">Coprinus micaceus</name>
    <dbReference type="NCBI Taxonomy" id="71717"/>
    <lineage>
        <taxon>Eukaryota</taxon>
        <taxon>Fungi</taxon>
        <taxon>Dikarya</taxon>
        <taxon>Basidiomycota</taxon>
        <taxon>Agaricomycotina</taxon>
        <taxon>Agaricomycetes</taxon>
        <taxon>Agaricomycetidae</taxon>
        <taxon>Agaricales</taxon>
        <taxon>Agaricineae</taxon>
        <taxon>Psathyrellaceae</taxon>
        <taxon>Coprinellus</taxon>
    </lineage>
</organism>
<reference evidence="1 2" key="1">
    <citation type="journal article" date="2019" name="Nat. Ecol. Evol.">
        <title>Megaphylogeny resolves global patterns of mushroom evolution.</title>
        <authorList>
            <person name="Varga T."/>
            <person name="Krizsan K."/>
            <person name="Foldi C."/>
            <person name="Dima B."/>
            <person name="Sanchez-Garcia M."/>
            <person name="Sanchez-Ramirez S."/>
            <person name="Szollosi G.J."/>
            <person name="Szarkandi J.G."/>
            <person name="Papp V."/>
            <person name="Albert L."/>
            <person name="Andreopoulos W."/>
            <person name="Angelini C."/>
            <person name="Antonin V."/>
            <person name="Barry K.W."/>
            <person name="Bougher N.L."/>
            <person name="Buchanan P."/>
            <person name="Buyck B."/>
            <person name="Bense V."/>
            <person name="Catcheside P."/>
            <person name="Chovatia M."/>
            <person name="Cooper J."/>
            <person name="Damon W."/>
            <person name="Desjardin D."/>
            <person name="Finy P."/>
            <person name="Geml J."/>
            <person name="Haridas S."/>
            <person name="Hughes K."/>
            <person name="Justo A."/>
            <person name="Karasinski D."/>
            <person name="Kautmanova I."/>
            <person name="Kiss B."/>
            <person name="Kocsube S."/>
            <person name="Kotiranta H."/>
            <person name="LaButti K.M."/>
            <person name="Lechner B.E."/>
            <person name="Liimatainen K."/>
            <person name="Lipzen A."/>
            <person name="Lukacs Z."/>
            <person name="Mihaltcheva S."/>
            <person name="Morgado L.N."/>
            <person name="Niskanen T."/>
            <person name="Noordeloos M.E."/>
            <person name="Ohm R.A."/>
            <person name="Ortiz-Santana B."/>
            <person name="Ovrebo C."/>
            <person name="Racz N."/>
            <person name="Riley R."/>
            <person name="Savchenko A."/>
            <person name="Shiryaev A."/>
            <person name="Soop K."/>
            <person name="Spirin V."/>
            <person name="Szebenyi C."/>
            <person name="Tomsovsky M."/>
            <person name="Tulloss R.E."/>
            <person name="Uehling J."/>
            <person name="Grigoriev I.V."/>
            <person name="Vagvolgyi C."/>
            <person name="Papp T."/>
            <person name="Martin F.M."/>
            <person name="Miettinen O."/>
            <person name="Hibbett D.S."/>
            <person name="Nagy L.G."/>
        </authorList>
    </citation>
    <scope>NUCLEOTIDE SEQUENCE [LARGE SCALE GENOMIC DNA]</scope>
    <source>
        <strain evidence="1 2">FP101781</strain>
    </source>
</reference>
<sequence>MTDPFFSKARVTFLEPLGKHRLVTSRRMRMRVELYRAFAHGATVTDLRKLQIHSETPRLTLSSRCYPQGLMQHGHGLGNRTLIWDLGGLSATLRTISRPLPCSAIG</sequence>
<name>A0A4Y7TGN5_COPMI</name>
<evidence type="ECO:0000313" key="2">
    <source>
        <dbReference type="Proteomes" id="UP000298030"/>
    </source>
</evidence>
<protein>
    <submittedName>
        <fullName evidence="1">Uncharacterized protein</fullName>
    </submittedName>
</protein>
<gene>
    <name evidence="1" type="ORF">FA13DRAFT_185580</name>
</gene>
<keyword evidence="2" id="KW-1185">Reference proteome</keyword>
<dbReference type="EMBL" id="QPFP01000013">
    <property type="protein sequence ID" value="TEB33088.1"/>
    <property type="molecule type" value="Genomic_DNA"/>
</dbReference>
<proteinExistence type="predicted"/>
<evidence type="ECO:0000313" key="1">
    <source>
        <dbReference type="EMBL" id="TEB33088.1"/>
    </source>
</evidence>
<comment type="caution">
    <text evidence="1">The sequence shown here is derived from an EMBL/GenBank/DDBJ whole genome shotgun (WGS) entry which is preliminary data.</text>
</comment>
<dbReference type="Proteomes" id="UP000298030">
    <property type="component" value="Unassembled WGS sequence"/>
</dbReference>
<dbReference type="AlphaFoldDB" id="A0A4Y7TGN5"/>
<accession>A0A4Y7TGN5</accession>